<keyword evidence="6" id="KW-0966">Cell projection</keyword>
<dbReference type="NCBIfam" id="NF003676">
    <property type="entry name" value="PRK05303.1"/>
    <property type="match status" value="1"/>
</dbReference>
<evidence type="ECO:0000256" key="5">
    <source>
        <dbReference type="HAMAP-Rule" id="MF_00416"/>
    </source>
</evidence>
<dbReference type="Proteomes" id="UP000184339">
    <property type="component" value="Unassembled WGS sequence"/>
</dbReference>
<comment type="subcellular location">
    <subcellularLocation>
        <location evidence="2 5">Bacterial flagellum basal body</location>
    </subcellularLocation>
</comment>
<keyword evidence="4 5" id="KW-0975">Bacterial flagellum</keyword>
<dbReference type="GO" id="GO:0009428">
    <property type="term" value="C:bacterial-type flagellum basal body, distal rod, P ring"/>
    <property type="evidence" value="ECO:0007669"/>
    <property type="project" value="InterPro"/>
</dbReference>
<dbReference type="STRING" id="551987.SAMN05192549_105196"/>
<protein>
    <recommendedName>
        <fullName evidence="5">Flagellar P-ring protein</fullName>
    </recommendedName>
    <alternativeName>
        <fullName evidence="5">Basal body P-ring protein</fullName>
    </alternativeName>
</protein>
<evidence type="ECO:0000313" key="6">
    <source>
        <dbReference type="EMBL" id="SHN18099.1"/>
    </source>
</evidence>
<proteinExistence type="inferred from homology"/>
<accession>A0A1M7PLL8</accession>
<feature type="signal peptide" evidence="5">
    <location>
        <begin position="1"/>
        <end position="21"/>
    </location>
</feature>
<keyword evidence="7" id="KW-1185">Reference proteome</keyword>
<evidence type="ECO:0000313" key="7">
    <source>
        <dbReference type="Proteomes" id="UP000184339"/>
    </source>
</evidence>
<evidence type="ECO:0000256" key="1">
    <source>
        <dbReference type="ARBA" id="ARBA00002591"/>
    </source>
</evidence>
<keyword evidence="6" id="KW-0282">Flagellum</keyword>
<dbReference type="PANTHER" id="PTHR30381:SF0">
    <property type="entry name" value="FLAGELLAR P-RING PROTEIN"/>
    <property type="match status" value="1"/>
</dbReference>
<keyword evidence="3 5" id="KW-0732">Signal</keyword>
<dbReference type="GO" id="GO:0005198">
    <property type="term" value="F:structural molecule activity"/>
    <property type="evidence" value="ECO:0007669"/>
    <property type="project" value="InterPro"/>
</dbReference>
<dbReference type="PANTHER" id="PTHR30381">
    <property type="entry name" value="FLAGELLAR P-RING PERIPLASMIC PROTEIN FLGI"/>
    <property type="match status" value="1"/>
</dbReference>
<dbReference type="RefSeq" id="WP_072784967.1">
    <property type="nucleotide sequence ID" value="NZ_FRCX01000005.1"/>
</dbReference>
<dbReference type="GO" id="GO:0071973">
    <property type="term" value="P:bacterial-type flagellum-dependent cell motility"/>
    <property type="evidence" value="ECO:0007669"/>
    <property type="project" value="InterPro"/>
</dbReference>
<comment type="similarity">
    <text evidence="5">Belongs to the FlgI family.</text>
</comment>
<gene>
    <name evidence="5" type="primary">flgI</name>
    <name evidence="6" type="ORF">SAMN05192549_105196</name>
</gene>
<evidence type="ECO:0000256" key="3">
    <source>
        <dbReference type="ARBA" id="ARBA00022729"/>
    </source>
</evidence>
<dbReference type="AlphaFoldDB" id="A0A1M7PLL8"/>
<dbReference type="PRINTS" id="PR01010">
    <property type="entry name" value="FLGPRINGFLGI"/>
</dbReference>
<comment type="function">
    <text evidence="1 5">Assembles around the rod to form the L-ring and probably protects the motor/basal body from shearing forces during rotation.</text>
</comment>
<keyword evidence="6" id="KW-0969">Cilium</keyword>
<dbReference type="GO" id="GO:0030288">
    <property type="term" value="C:outer membrane-bounded periplasmic space"/>
    <property type="evidence" value="ECO:0007669"/>
    <property type="project" value="InterPro"/>
</dbReference>
<dbReference type="EMBL" id="FRCX01000005">
    <property type="protein sequence ID" value="SHN18099.1"/>
    <property type="molecule type" value="Genomic_DNA"/>
</dbReference>
<reference evidence="7" key="1">
    <citation type="submission" date="2016-11" db="EMBL/GenBank/DDBJ databases">
        <authorList>
            <person name="Varghese N."/>
            <person name="Submissions S."/>
        </authorList>
    </citation>
    <scope>NUCLEOTIDE SEQUENCE [LARGE SCALE GENOMIC DNA]</scope>
    <source>
        <strain evidence="7">Sac-22</strain>
    </source>
</reference>
<comment type="subunit">
    <text evidence="5">The basal body constitutes a major portion of the flagellar organelle and consists of four rings (L,P,S, and M) mounted on a central rod.</text>
</comment>
<evidence type="ECO:0000256" key="2">
    <source>
        <dbReference type="ARBA" id="ARBA00004117"/>
    </source>
</evidence>
<dbReference type="Pfam" id="PF02119">
    <property type="entry name" value="FlgI"/>
    <property type="match status" value="1"/>
</dbReference>
<dbReference type="InterPro" id="IPR001782">
    <property type="entry name" value="Flag_FlgI"/>
</dbReference>
<dbReference type="OrthoDB" id="9786431at2"/>
<dbReference type="HAMAP" id="MF_00416">
    <property type="entry name" value="FlgI"/>
    <property type="match status" value="1"/>
</dbReference>
<feature type="chain" id="PRO_5013407567" description="Flagellar P-ring protein" evidence="5">
    <location>
        <begin position="22"/>
        <end position="380"/>
    </location>
</feature>
<name>A0A1M7PLL8_9BURK</name>
<evidence type="ECO:0000256" key="4">
    <source>
        <dbReference type="ARBA" id="ARBA00023143"/>
    </source>
</evidence>
<sequence precursor="true">MRALHALTLAALLAVAGVAGAAVPKDVRNSGEAIRVKDLGHVQGWRDNALIGYGIVTGLAGSGDSANNRVTRQALANALTQFNLSVPPEQVQSRNVAVVLVAATLAPFSREGDALDITVTSAGDARSLVGGSLLQTPLKGANGRVYALAQGQLSVGGYRYDANGNVVQKNHATSASVPGGAIVEVGVDASVLRPDQRVTFVLSEADYTTAARVASAINSQFGATLAHAHDAAGIDIAVPEAQRAGLVEFLAQVENVMVEPDRRARVVINERTGTLVAGGDVRIARVAISQGDLKLTISSENSASQPYFIGNAGAGVRTAIVTNTRVEVDEPNGAGFVNGSGTVGDLVQALAKLKTSTRDVISILRAIKAAGALHAELIVQ</sequence>
<organism evidence="6 7">
    <name type="scientific">Duganella sacchari</name>
    <dbReference type="NCBI Taxonomy" id="551987"/>
    <lineage>
        <taxon>Bacteria</taxon>
        <taxon>Pseudomonadati</taxon>
        <taxon>Pseudomonadota</taxon>
        <taxon>Betaproteobacteria</taxon>
        <taxon>Burkholderiales</taxon>
        <taxon>Oxalobacteraceae</taxon>
        <taxon>Telluria group</taxon>
        <taxon>Duganella</taxon>
    </lineage>
</organism>